<evidence type="ECO:0000256" key="3">
    <source>
        <dbReference type="ARBA" id="ARBA00022989"/>
    </source>
</evidence>
<evidence type="ECO:0008006" key="10">
    <source>
        <dbReference type="Google" id="ProtNLM"/>
    </source>
</evidence>
<name>A0ABP6ZX17_9ACTN</name>
<dbReference type="PANTHER" id="PTHR43394:SF1">
    <property type="entry name" value="ATP-BINDING CASSETTE SUB-FAMILY B MEMBER 10, MITOCHONDRIAL"/>
    <property type="match status" value="1"/>
</dbReference>
<dbReference type="InterPro" id="IPR027417">
    <property type="entry name" value="P-loop_NTPase"/>
</dbReference>
<feature type="transmembrane region" description="Helical" evidence="5">
    <location>
        <begin position="137"/>
        <end position="159"/>
    </location>
</feature>
<feature type="transmembrane region" description="Helical" evidence="5">
    <location>
        <begin position="63"/>
        <end position="88"/>
    </location>
</feature>
<keyword evidence="9" id="KW-1185">Reference proteome</keyword>
<feature type="domain" description="ABC transmembrane type-1" evidence="7">
    <location>
        <begin position="27"/>
        <end position="207"/>
    </location>
</feature>
<evidence type="ECO:0000256" key="2">
    <source>
        <dbReference type="ARBA" id="ARBA00022692"/>
    </source>
</evidence>
<keyword evidence="4 5" id="KW-0472">Membrane</keyword>
<protein>
    <recommendedName>
        <fullName evidence="10">ABC transporter ATP-binding protein</fullName>
    </recommendedName>
</protein>
<sequence>MRPLDPGTAPHNTSVLRLLRPGRGLAAALAAAGAAATALPLAAPQLTRRFVDDAIGGASTRHLTLIALAYLGLAVAGQAARMVTAWLASRLAWDGTNRLRERLAGHALGLDLDYHGRHTPGELIERVDGDVVAVADFVVAFLLDVVAGALLLAGVVVIVFGVDRRIGCALLAYCLLIGFGMTRAQRLAVPSAARARAAGAALMGAHSWCRTGRAYASQVPRLFSETLRENLLLGEIATDAEIARALELAAFEQDLAAMPDGLGTVVGPRGVRLSGGQVQRATAARALVRDPDLLVVDDLSSALDVETERLLWDRIAGRGPATVLVVSHRQAALERADQVIVLDRGRVAGRGPLGELLESCAEMRRLWSAELIAEAGEQAGG</sequence>
<gene>
    <name evidence="8" type="ORF">GCM10022419_128310</name>
</gene>
<dbReference type="Pfam" id="PF00664">
    <property type="entry name" value="ABC_membrane"/>
    <property type="match status" value="1"/>
</dbReference>
<dbReference type="RefSeq" id="WP_345579127.1">
    <property type="nucleotide sequence ID" value="NZ_BAABDQ010000063.1"/>
</dbReference>
<feature type="transmembrane region" description="Helical" evidence="5">
    <location>
        <begin position="24"/>
        <end position="43"/>
    </location>
</feature>
<dbReference type="PROSITE" id="PS50893">
    <property type="entry name" value="ABC_TRANSPORTER_2"/>
    <property type="match status" value="1"/>
</dbReference>
<evidence type="ECO:0000256" key="1">
    <source>
        <dbReference type="ARBA" id="ARBA00004651"/>
    </source>
</evidence>
<organism evidence="8 9">
    <name type="scientific">Nonomuraea rosea</name>
    <dbReference type="NCBI Taxonomy" id="638574"/>
    <lineage>
        <taxon>Bacteria</taxon>
        <taxon>Bacillati</taxon>
        <taxon>Actinomycetota</taxon>
        <taxon>Actinomycetes</taxon>
        <taxon>Streptosporangiales</taxon>
        <taxon>Streptosporangiaceae</taxon>
        <taxon>Nonomuraea</taxon>
    </lineage>
</organism>
<dbReference type="PROSITE" id="PS50929">
    <property type="entry name" value="ABC_TM1F"/>
    <property type="match status" value="1"/>
</dbReference>
<accession>A0ABP6ZX17</accession>
<evidence type="ECO:0000313" key="8">
    <source>
        <dbReference type="EMBL" id="GAA3620996.1"/>
    </source>
</evidence>
<dbReference type="SUPFAM" id="SSF52540">
    <property type="entry name" value="P-loop containing nucleoside triphosphate hydrolases"/>
    <property type="match status" value="1"/>
</dbReference>
<dbReference type="PANTHER" id="PTHR43394">
    <property type="entry name" value="ATP-DEPENDENT PERMEASE MDL1, MITOCHONDRIAL"/>
    <property type="match status" value="1"/>
</dbReference>
<dbReference type="InterPro" id="IPR003439">
    <property type="entry name" value="ABC_transporter-like_ATP-bd"/>
</dbReference>
<dbReference type="Gene3D" id="3.40.50.300">
    <property type="entry name" value="P-loop containing nucleotide triphosphate hydrolases"/>
    <property type="match status" value="1"/>
</dbReference>
<dbReference type="Gene3D" id="1.20.1560.10">
    <property type="entry name" value="ABC transporter type 1, transmembrane domain"/>
    <property type="match status" value="1"/>
</dbReference>
<dbReference type="SUPFAM" id="SSF90123">
    <property type="entry name" value="ABC transporter transmembrane region"/>
    <property type="match status" value="1"/>
</dbReference>
<comment type="caution">
    <text evidence="8">The sequence shown here is derived from an EMBL/GenBank/DDBJ whole genome shotgun (WGS) entry which is preliminary data.</text>
</comment>
<reference evidence="9" key="1">
    <citation type="journal article" date="2019" name="Int. J. Syst. Evol. Microbiol.">
        <title>The Global Catalogue of Microorganisms (GCM) 10K type strain sequencing project: providing services to taxonomists for standard genome sequencing and annotation.</title>
        <authorList>
            <consortium name="The Broad Institute Genomics Platform"/>
            <consortium name="The Broad Institute Genome Sequencing Center for Infectious Disease"/>
            <person name="Wu L."/>
            <person name="Ma J."/>
        </authorList>
    </citation>
    <scope>NUCLEOTIDE SEQUENCE [LARGE SCALE GENOMIC DNA]</scope>
    <source>
        <strain evidence="9">JCM 17326</strain>
    </source>
</reference>
<evidence type="ECO:0000259" key="6">
    <source>
        <dbReference type="PROSITE" id="PS50893"/>
    </source>
</evidence>
<dbReference type="Proteomes" id="UP001500630">
    <property type="component" value="Unassembled WGS sequence"/>
</dbReference>
<keyword evidence="2 5" id="KW-0812">Transmembrane</keyword>
<evidence type="ECO:0000313" key="9">
    <source>
        <dbReference type="Proteomes" id="UP001500630"/>
    </source>
</evidence>
<evidence type="ECO:0000259" key="7">
    <source>
        <dbReference type="PROSITE" id="PS50929"/>
    </source>
</evidence>
<dbReference type="EMBL" id="BAABDQ010000063">
    <property type="protein sequence ID" value="GAA3620996.1"/>
    <property type="molecule type" value="Genomic_DNA"/>
</dbReference>
<dbReference type="Pfam" id="PF00005">
    <property type="entry name" value="ABC_tran"/>
    <property type="match status" value="1"/>
</dbReference>
<dbReference type="InterPro" id="IPR011527">
    <property type="entry name" value="ABC1_TM_dom"/>
</dbReference>
<comment type="subcellular location">
    <subcellularLocation>
        <location evidence="1">Cell membrane</location>
        <topology evidence="1">Multi-pass membrane protein</topology>
    </subcellularLocation>
</comment>
<feature type="domain" description="ABC transporter" evidence="6">
    <location>
        <begin position="140"/>
        <end position="369"/>
    </location>
</feature>
<dbReference type="InterPro" id="IPR036640">
    <property type="entry name" value="ABC1_TM_sf"/>
</dbReference>
<keyword evidence="3 5" id="KW-1133">Transmembrane helix</keyword>
<feature type="transmembrane region" description="Helical" evidence="5">
    <location>
        <begin position="166"/>
        <end position="184"/>
    </location>
</feature>
<dbReference type="InterPro" id="IPR039421">
    <property type="entry name" value="Type_1_exporter"/>
</dbReference>
<evidence type="ECO:0000256" key="5">
    <source>
        <dbReference type="SAM" id="Phobius"/>
    </source>
</evidence>
<evidence type="ECO:0000256" key="4">
    <source>
        <dbReference type="ARBA" id="ARBA00023136"/>
    </source>
</evidence>
<proteinExistence type="predicted"/>